<organism evidence="6 7">
    <name type="scientific">Chryseobacterium rhizosphaerae</name>
    <dbReference type="NCBI Taxonomy" id="395937"/>
    <lineage>
        <taxon>Bacteria</taxon>
        <taxon>Pseudomonadati</taxon>
        <taxon>Bacteroidota</taxon>
        <taxon>Flavobacteriia</taxon>
        <taxon>Flavobacteriales</taxon>
        <taxon>Weeksellaceae</taxon>
        <taxon>Chryseobacterium group</taxon>
        <taxon>Chryseobacterium</taxon>
    </lineage>
</organism>
<name>A0AAE3YAH1_9FLAO</name>
<dbReference type="PANTHER" id="PTHR12302:SF3">
    <property type="entry name" value="SERINE_THREONINE-PROTEIN KINASE 31"/>
    <property type="match status" value="1"/>
</dbReference>
<dbReference type="PROSITE" id="PS01123">
    <property type="entry name" value="TNASE_1"/>
    <property type="match status" value="1"/>
</dbReference>
<dbReference type="InterPro" id="IPR016071">
    <property type="entry name" value="Staphylococal_nuclease_OB-fold"/>
</dbReference>
<dbReference type="GO" id="GO:0003676">
    <property type="term" value="F:nucleic acid binding"/>
    <property type="evidence" value="ECO:0007669"/>
    <property type="project" value="InterPro"/>
</dbReference>
<feature type="domain" description="TNase-like" evidence="5">
    <location>
        <begin position="17"/>
        <end position="139"/>
    </location>
</feature>
<dbReference type="RefSeq" id="WP_309947232.1">
    <property type="nucleotide sequence ID" value="NZ_JAVDQY010000003.1"/>
</dbReference>
<dbReference type="GO" id="GO:0004519">
    <property type="term" value="F:endonuclease activity"/>
    <property type="evidence" value="ECO:0007669"/>
    <property type="project" value="UniProtKB-KW"/>
</dbReference>
<dbReference type="SUPFAM" id="SSF50199">
    <property type="entry name" value="Staphylococcal nuclease"/>
    <property type="match status" value="1"/>
</dbReference>
<dbReference type="SMART" id="SM00318">
    <property type="entry name" value="SNc"/>
    <property type="match status" value="1"/>
</dbReference>
<dbReference type="PANTHER" id="PTHR12302">
    <property type="entry name" value="EBNA2 BINDING PROTEIN P100"/>
    <property type="match status" value="1"/>
</dbReference>
<dbReference type="CDD" id="cd00175">
    <property type="entry name" value="SNc"/>
    <property type="match status" value="1"/>
</dbReference>
<keyword evidence="3" id="KW-0378">Hydrolase</keyword>
<keyword evidence="1" id="KW-0540">Nuclease</keyword>
<dbReference type="GO" id="GO:0016787">
    <property type="term" value="F:hydrolase activity"/>
    <property type="evidence" value="ECO:0007669"/>
    <property type="project" value="UniProtKB-KW"/>
</dbReference>
<evidence type="ECO:0000256" key="1">
    <source>
        <dbReference type="ARBA" id="ARBA00022722"/>
    </source>
</evidence>
<dbReference type="Proteomes" id="UP001184861">
    <property type="component" value="Unassembled WGS sequence"/>
</dbReference>
<protein>
    <submittedName>
        <fullName evidence="6">Endonuclease YncB(Thermonuclease family)</fullName>
    </submittedName>
</protein>
<evidence type="ECO:0000259" key="5">
    <source>
        <dbReference type="PROSITE" id="PS50830"/>
    </source>
</evidence>
<evidence type="ECO:0000313" key="6">
    <source>
        <dbReference type="EMBL" id="MDR6527905.1"/>
    </source>
</evidence>
<reference evidence="6" key="1">
    <citation type="submission" date="2023-07" db="EMBL/GenBank/DDBJ databases">
        <title>Sorghum-associated microbial communities from plants grown in Nebraska, USA.</title>
        <authorList>
            <person name="Schachtman D."/>
        </authorList>
    </citation>
    <scope>NUCLEOTIDE SEQUENCE</scope>
    <source>
        <strain evidence="6">DS2360</strain>
    </source>
</reference>
<feature type="region of interest" description="Disordered" evidence="4">
    <location>
        <begin position="153"/>
        <end position="174"/>
    </location>
</feature>
<sequence length="174" mass="20193">MKRLIWACLFFPLFSFSQNSGKVIKISDGDTITILLKGNQQKKLRLAEVDCPEKGQPFGKNARQFTSDQVFGKTVNFVETNTDRYGRSIAKVYYDNGKYLSKELIKAGFGWWYFSYSKDATLGELQDRAQQKKVGLWQDTRAMAPWEYRKMKREESKNRKYEASQTKIKAKEAA</sequence>
<dbReference type="AlphaFoldDB" id="A0AAE3YAH1"/>
<gene>
    <name evidence="6" type="ORF">J2787_003297</name>
</gene>
<dbReference type="InterPro" id="IPR002071">
    <property type="entry name" value="Thermonucl_AS"/>
</dbReference>
<proteinExistence type="predicted"/>
<keyword evidence="2 6" id="KW-0255">Endonuclease</keyword>
<comment type="caution">
    <text evidence="6">The sequence shown here is derived from an EMBL/GenBank/DDBJ whole genome shotgun (WGS) entry which is preliminary data.</text>
</comment>
<evidence type="ECO:0000256" key="2">
    <source>
        <dbReference type="ARBA" id="ARBA00022759"/>
    </source>
</evidence>
<dbReference type="EMBL" id="JAVDQY010000003">
    <property type="protein sequence ID" value="MDR6527905.1"/>
    <property type="molecule type" value="Genomic_DNA"/>
</dbReference>
<dbReference type="PROSITE" id="PS50830">
    <property type="entry name" value="TNASE_3"/>
    <property type="match status" value="1"/>
</dbReference>
<dbReference type="Gene3D" id="2.40.50.90">
    <property type="match status" value="1"/>
</dbReference>
<dbReference type="Pfam" id="PF00565">
    <property type="entry name" value="SNase"/>
    <property type="match status" value="1"/>
</dbReference>
<dbReference type="InterPro" id="IPR035437">
    <property type="entry name" value="SNase_OB-fold_sf"/>
</dbReference>
<accession>A0AAE3YAH1</accession>
<feature type="compositionally biased region" description="Basic and acidic residues" evidence="4">
    <location>
        <begin position="153"/>
        <end position="162"/>
    </location>
</feature>
<evidence type="ECO:0000256" key="4">
    <source>
        <dbReference type="SAM" id="MobiDB-lite"/>
    </source>
</evidence>
<evidence type="ECO:0000256" key="3">
    <source>
        <dbReference type="ARBA" id="ARBA00022801"/>
    </source>
</evidence>
<evidence type="ECO:0000313" key="7">
    <source>
        <dbReference type="Proteomes" id="UP001184861"/>
    </source>
</evidence>